<reference evidence="2 3" key="1">
    <citation type="journal article" date="2024" name="Int. J. Syst. Evol. Microbiol.">
        <title>Clostridium omnivorum sp. nov., isolated from anoxic soil under the treatment of reductive soil disinfestation.</title>
        <authorList>
            <person name="Ueki A."/>
            <person name="Tonouchi A."/>
            <person name="Kaku N."/>
            <person name="Honma S."/>
            <person name="Ueki K."/>
        </authorList>
    </citation>
    <scope>NUCLEOTIDE SEQUENCE [LARGE SCALE GENOMIC DNA]</scope>
    <source>
        <strain evidence="2 3">E14</strain>
    </source>
</reference>
<evidence type="ECO:0000313" key="2">
    <source>
        <dbReference type="EMBL" id="GLC31624.1"/>
    </source>
</evidence>
<evidence type="ECO:0000313" key="3">
    <source>
        <dbReference type="Proteomes" id="UP001208567"/>
    </source>
</evidence>
<name>A0ABQ5N8V2_9CLOT</name>
<feature type="transmembrane region" description="Helical" evidence="1">
    <location>
        <begin position="47"/>
        <end position="68"/>
    </location>
</feature>
<dbReference type="RefSeq" id="WP_264850955.1">
    <property type="nucleotide sequence ID" value="NZ_BRXR01000001.1"/>
</dbReference>
<organism evidence="2 3">
    <name type="scientific">Clostridium omnivorum</name>
    <dbReference type="NCBI Taxonomy" id="1604902"/>
    <lineage>
        <taxon>Bacteria</taxon>
        <taxon>Bacillati</taxon>
        <taxon>Bacillota</taxon>
        <taxon>Clostridia</taxon>
        <taxon>Eubacteriales</taxon>
        <taxon>Clostridiaceae</taxon>
        <taxon>Clostridium</taxon>
    </lineage>
</organism>
<keyword evidence="1" id="KW-0812">Transmembrane</keyword>
<evidence type="ECO:0000256" key="1">
    <source>
        <dbReference type="SAM" id="Phobius"/>
    </source>
</evidence>
<feature type="transmembrane region" description="Helical" evidence="1">
    <location>
        <begin position="80"/>
        <end position="99"/>
    </location>
</feature>
<protein>
    <submittedName>
        <fullName evidence="2">Uncharacterized protein</fullName>
    </submittedName>
</protein>
<proteinExistence type="predicted"/>
<sequence length="100" mass="11351">MLKSLKKYFYLFIIPICLIIGVIRKIQLDNFDKLRFGYVNSSGSHTLTAFILVGVYFTVVSFISKQLYGSNYAKEVKVKSGMFFGVLSICVLFIAASFIR</sequence>
<keyword evidence="1" id="KW-1133">Transmembrane helix</keyword>
<gene>
    <name evidence="2" type="ORF">bsdE14_30340</name>
</gene>
<keyword evidence="1" id="KW-0472">Membrane</keyword>
<accession>A0ABQ5N8V2</accession>
<dbReference type="Proteomes" id="UP001208567">
    <property type="component" value="Unassembled WGS sequence"/>
</dbReference>
<keyword evidence="3" id="KW-1185">Reference proteome</keyword>
<feature type="transmembrane region" description="Helical" evidence="1">
    <location>
        <begin position="7"/>
        <end position="27"/>
    </location>
</feature>
<dbReference type="EMBL" id="BRXR01000001">
    <property type="protein sequence ID" value="GLC31624.1"/>
    <property type="molecule type" value="Genomic_DNA"/>
</dbReference>
<comment type="caution">
    <text evidence="2">The sequence shown here is derived from an EMBL/GenBank/DDBJ whole genome shotgun (WGS) entry which is preliminary data.</text>
</comment>